<dbReference type="InterPro" id="IPR051536">
    <property type="entry name" value="UDG_Type-4/5"/>
</dbReference>
<keyword evidence="7" id="KW-0234">DNA repair</keyword>
<accession>A0ABR6YEH3</accession>
<evidence type="ECO:0000256" key="5">
    <source>
        <dbReference type="ARBA" id="ARBA00023004"/>
    </source>
</evidence>
<dbReference type="PANTHER" id="PTHR33693:SF1">
    <property type="entry name" value="TYPE-4 URACIL-DNA GLYCOSYLASE"/>
    <property type="match status" value="1"/>
</dbReference>
<dbReference type="SUPFAM" id="SSF52141">
    <property type="entry name" value="Uracil-DNA glycosylase-like"/>
    <property type="match status" value="1"/>
</dbReference>
<dbReference type="InterPro" id="IPR036895">
    <property type="entry name" value="Uracil-DNA_glycosylase-like_sf"/>
</dbReference>
<keyword evidence="11" id="KW-1185">Reference proteome</keyword>
<keyword evidence="3" id="KW-0227">DNA damage</keyword>
<evidence type="ECO:0000313" key="10">
    <source>
        <dbReference type="EMBL" id="MBC3874923.1"/>
    </source>
</evidence>
<dbReference type="Pfam" id="PF03167">
    <property type="entry name" value="UDG"/>
    <property type="match status" value="1"/>
</dbReference>
<evidence type="ECO:0000259" key="9">
    <source>
        <dbReference type="Pfam" id="PF03167"/>
    </source>
</evidence>
<keyword evidence="2" id="KW-0479">Metal-binding</keyword>
<keyword evidence="1" id="KW-0004">4Fe-4S</keyword>
<keyword evidence="6" id="KW-0411">Iron-sulfur</keyword>
<sequence length="254" mass="27867">MSNLHDYYLQNLGIGEIWKSRESSAHANDVVQAEAVAQKMPSALTSEHESTERESADRIAAPTSSPVQFKSRTDQHGIDSAIQDCQKCGSCRNFGKTQFVMAPISPDILLISEFAAPLQLDAQEKLIQNLMVSLPLPSAARKAMTLSRTSMLKACAPASPELVADIDDAEACLPFLQQEIEVLRPRAIFVLGERIAGALLGRSAESELTDLRSARHLYQNIPVFVTHSALALLTDPRRKSDVWNDICKLNDALI</sequence>
<evidence type="ECO:0000256" key="6">
    <source>
        <dbReference type="ARBA" id="ARBA00023014"/>
    </source>
</evidence>
<dbReference type="PANTHER" id="PTHR33693">
    <property type="entry name" value="TYPE-5 URACIL-DNA GLYCOSYLASE"/>
    <property type="match status" value="1"/>
</dbReference>
<gene>
    <name evidence="10" type="ORF">H8K55_15135</name>
</gene>
<comment type="caution">
    <text evidence="10">The sequence shown here is derived from an EMBL/GenBank/DDBJ whole genome shotgun (WGS) entry which is preliminary data.</text>
</comment>
<evidence type="ECO:0000313" key="11">
    <source>
        <dbReference type="Proteomes" id="UP000624279"/>
    </source>
</evidence>
<name>A0ABR6YEH3_9BURK</name>
<dbReference type="EMBL" id="JACOGA010000014">
    <property type="protein sequence ID" value="MBC3874923.1"/>
    <property type="molecule type" value="Genomic_DNA"/>
</dbReference>
<evidence type="ECO:0000256" key="4">
    <source>
        <dbReference type="ARBA" id="ARBA00022801"/>
    </source>
</evidence>
<feature type="compositionally biased region" description="Basic and acidic residues" evidence="8">
    <location>
        <begin position="46"/>
        <end position="57"/>
    </location>
</feature>
<feature type="domain" description="Uracil-DNA glycosylase-like" evidence="9">
    <location>
        <begin position="155"/>
        <end position="245"/>
    </location>
</feature>
<keyword evidence="5" id="KW-0408">Iron</keyword>
<evidence type="ECO:0000256" key="1">
    <source>
        <dbReference type="ARBA" id="ARBA00022485"/>
    </source>
</evidence>
<dbReference type="RefSeq" id="WP_186942904.1">
    <property type="nucleotide sequence ID" value="NZ_JACOGA010000014.1"/>
</dbReference>
<reference evidence="10 11" key="1">
    <citation type="submission" date="2020-08" db="EMBL/GenBank/DDBJ databases">
        <title>Novel species isolated from subtropical streams in China.</title>
        <authorList>
            <person name="Lu H."/>
        </authorList>
    </citation>
    <scope>NUCLEOTIDE SEQUENCE [LARGE SCALE GENOMIC DNA]</scope>
    <source>
        <strain evidence="10 11">LX15W</strain>
    </source>
</reference>
<proteinExistence type="predicted"/>
<dbReference type="Gene3D" id="3.40.470.10">
    <property type="entry name" value="Uracil-DNA glycosylase-like domain"/>
    <property type="match status" value="1"/>
</dbReference>
<evidence type="ECO:0000256" key="3">
    <source>
        <dbReference type="ARBA" id="ARBA00022763"/>
    </source>
</evidence>
<keyword evidence="4" id="KW-0378">Hydrolase</keyword>
<protein>
    <recommendedName>
        <fullName evidence="9">Uracil-DNA glycosylase-like domain-containing protein</fullName>
    </recommendedName>
</protein>
<evidence type="ECO:0000256" key="8">
    <source>
        <dbReference type="SAM" id="MobiDB-lite"/>
    </source>
</evidence>
<dbReference type="InterPro" id="IPR005122">
    <property type="entry name" value="Uracil-DNA_glycosylase-like"/>
</dbReference>
<evidence type="ECO:0000256" key="2">
    <source>
        <dbReference type="ARBA" id="ARBA00022723"/>
    </source>
</evidence>
<feature type="region of interest" description="Disordered" evidence="8">
    <location>
        <begin position="39"/>
        <end position="73"/>
    </location>
</feature>
<organism evidence="10 11">
    <name type="scientific">Undibacterium flavidum</name>
    <dbReference type="NCBI Taxonomy" id="2762297"/>
    <lineage>
        <taxon>Bacteria</taxon>
        <taxon>Pseudomonadati</taxon>
        <taxon>Pseudomonadota</taxon>
        <taxon>Betaproteobacteria</taxon>
        <taxon>Burkholderiales</taxon>
        <taxon>Oxalobacteraceae</taxon>
        <taxon>Undibacterium</taxon>
    </lineage>
</organism>
<dbReference type="Proteomes" id="UP000624279">
    <property type="component" value="Unassembled WGS sequence"/>
</dbReference>
<evidence type="ECO:0000256" key="7">
    <source>
        <dbReference type="ARBA" id="ARBA00023204"/>
    </source>
</evidence>